<dbReference type="GO" id="GO:0005634">
    <property type="term" value="C:nucleus"/>
    <property type="evidence" value="ECO:0007669"/>
    <property type="project" value="UniProtKB-SubCell"/>
</dbReference>
<reference evidence="5 6" key="1">
    <citation type="submission" date="2016-06" db="EMBL/GenBank/DDBJ databases">
        <title>Comparative genomics of the ectomycorrhizal sister species Rhizopogon vinicolor and Rhizopogon vesiculosus (Basidiomycota: Boletales) reveals a divergence of the mating type B locus.</title>
        <authorList>
            <consortium name="DOE Joint Genome Institute"/>
            <person name="Mujic A.B."/>
            <person name="Kuo A."/>
            <person name="Tritt A."/>
            <person name="Lipzen A."/>
            <person name="Chen C."/>
            <person name="Johnson J."/>
            <person name="Sharma A."/>
            <person name="Barry K."/>
            <person name="Grigoriev I.V."/>
            <person name="Spatafora J.W."/>
        </authorList>
    </citation>
    <scope>NUCLEOTIDE SEQUENCE [LARGE SCALE GENOMIC DNA]</scope>
    <source>
        <strain evidence="5 6">AM-OR11-026</strain>
    </source>
</reference>
<protein>
    <recommendedName>
        <fullName evidence="4">YDG domain-containing protein</fullName>
    </recommendedName>
</protein>
<dbReference type="OrthoDB" id="2270193at2759"/>
<evidence type="ECO:0000256" key="3">
    <source>
        <dbReference type="SAM" id="MobiDB-lite"/>
    </source>
</evidence>
<dbReference type="PROSITE" id="PS51015">
    <property type="entry name" value="YDG"/>
    <property type="match status" value="1"/>
</dbReference>
<keyword evidence="1 2" id="KW-0539">Nucleus</keyword>
<dbReference type="InterPro" id="IPR036987">
    <property type="entry name" value="SRA-YDG_sf"/>
</dbReference>
<feature type="compositionally biased region" description="Basic and acidic residues" evidence="3">
    <location>
        <begin position="1"/>
        <end position="11"/>
    </location>
</feature>
<dbReference type="GO" id="GO:0044027">
    <property type="term" value="P:negative regulation of gene expression via chromosomal CpG island methylation"/>
    <property type="evidence" value="ECO:0007669"/>
    <property type="project" value="TreeGrafter"/>
</dbReference>
<comment type="subcellular location">
    <subcellularLocation>
        <location evidence="2">Nucleus</location>
    </subcellularLocation>
</comment>
<evidence type="ECO:0000313" key="5">
    <source>
        <dbReference type="EMBL" id="OAX35222.1"/>
    </source>
</evidence>
<dbReference type="GO" id="GO:0016567">
    <property type="term" value="P:protein ubiquitination"/>
    <property type="evidence" value="ECO:0007669"/>
    <property type="project" value="TreeGrafter"/>
</dbReference>
<dbReference type="AlphaFoldDB" id="A0A1B7MRH1"/>
<dbReference type="InParanoid" id="A0A1B7MRH1"/>
<dbReference type="SMART" id="SM00466">
    <property type="entry name" value="SRA"/>
    <property type="match status" value="1"/>
</dbReference>
<dbReference type="InterPro" id="IPR045134">
    <property type="entry name" value="UHRF1/2-like"/>
</dbReference>
<evidence type="ECO:0000313" key="6">
    <source>
        <dbReference type="Proteomes" id="UP000092154"/>
    </source>
</evidence>
<feature type="domain" description="YDG" evidence="4">
    <location>
        <begin position="50"/>
        <end position="194"/>
    </location>
</feature>
<evidence type="ECO:0000259" key="4">
    <source>
        <dbReference type="PROSITE" id="PS51015"/>
    </source>
</evidence>
<sequence length="207" mass="22869">MEHDRDGKPDVDVPSTGSVTTVGGTAGMVRRRRERKVRVMKPAKLAHSSGHIPGINIGTTWRSRALCYHAQVHMHSRAGIHGSKYHGAYSIALSSPHYGDKDEGDIIYYTGAGSRLKDYYGPQIHDQTWDGQGNGALKLSCSTGKPVRVVRGSKAASDFAPTEGYRYDGLYTVIKAWIEKNDNDLDVCRFKLERVPGQPPLPRRPPQ</sequence>
<dbReference type="EMBL" id="KV448520">
    <property type="protein sequence ID" value="OAX35222.1"/>
    <property type="molecule type" value="Genomic_DNA"/>
</dbReference>
<feature type="compositionally biased region" description="Low complexity" evidence="3">
    <location>
        <begin position="13"/>
        <end position="23"/>
    </location>
</feature>
<dbReference type="InterPro" id="IPR015947">
    <property type="entry name" value="PUA-like_sf"/>
</dbReference>
<proteinExistence type="predicted"/>
<dbReference type="Pfam" id="PF02182">
    <property type="entry name" value="SAD_SRA"/>
    <property type="match status" value="1"/>
</dbReference>
<name>A0A1B7MRH1_9AGAM</name>
<dbReference type="PANTHER" id="PTHR14140:SF27">
    <property type="entry name" value="OS04G0289800 PROTEIN"/>
    <property type="match status" value="1"/>
</dbReference>
<dbReference type="Gene3D" id="2.30.280.10">
    <property type="entry name" value="SRA-YDG"/>
    <property type="match status" value="1"/>
</dbReference>
<dbReference type="GO" id="GO:0061630">
    <property type="term" value="F:ubiquitin protein ligase activity"/>
    <property type="evidence" value="ECO:0007669"/>
    <property type="project" value="TreeGrafter"/>
</dbReference>
<feature type="region of interest" description="Disordered" evidence="3">
    <location>
        <begin position="1"/>
        <end position="34"/>
    </location>
</feature>
<dbReference type="SUPFAM" id="SSF88697">
    <property type="entry name" value="PUA domain-like"/>
    <property type="match status" value="1"/>
</dbReference>
<accession>A0A1B7MRH1</accession>
<evidence type="ECO:0000256" key="1">
    <source>
        <dbReference type="ARBA" id="ARBA00023242"/>
    </source>
</evidence>
<dbReference type="PANTHER" id="PTHR14140">
    <property type="entry name" value="E3 UBIQUITIN-PROTEIN LIGASE UHRF-RELATED"/>
    <property type="match status" value="1"/>
</dbReference>
<dbReference type="STRING" id="1314800.A0A1B7MRH1"/>
<evidence type="ECO:0000256" key="2">
    <source>
        <dbReference type="PROSITE-ProRule" id="PRU00358"/>
    </source>
</evidence>
<dbReference type="InterPro" id="IPR003105">
    <property type="entry name" value="SRA_YDG"/>
</dbReference>
<gene>
    <name evidence="5" type="ORF">K503DRAFT_858750</name>
</gene>
<organism evidence="5 6">
    <name type="scientific">Rhizopogon vinicolor AM-OR11-026</name>
    <dbReference type="NCBI Taxonomy" id="1314800"/>
    <lineage>
        <taxon>Eukaryota</taxon>
        <taxon>Fungi</taxon>
        <taxon>Dikarya</taxon>
        <taxon>Basidiomycota</taxon>
        <taxon>Agaricomycotina</taxon>
        <taxon>Agaricomycetes</taxon>
        <taxon>Agaricomycetidae</taxon>
        <taxon>Boletales</taxon>
        <taxon>Suillineae</taxon>
        <taxon>Rhizopogonaceae</taxon>
        <taxon>Rhizopogon</taxon>
    </lineage>
</organism>
<dbReference type="Proteomes" id="UP000092154">
    <property type="component" value="Unassembled WGS sequence"/>
</dbReference>
<keyword evidence="6" id="KW-1185">Reference proteome</keyword>